<dbReference type="InterPro" id="IPR000792">
    <property type="entry name" value="Tscrpt_reg_LuxR_C"/>
</dbReference>
<dbReference type="RefSeq" id="WP_131912446.1">
    <property type="nucleotide sequence ID" value="NZ_OU594967.1"/>
</dbReference>
<protein>
    <recommendedName>
        <fullName evidence="8">HTH-type transcriptional regulator MalT</fullName>
    </recommendedName>
    <alternativeName>
        <fullName evidence="8">ATP-dependent transcriptional activator MalT</fullName>
    </alternativeName>
</protein>
<dbReference type="InterPro" id="IPR016032">
    <property type="entry name" value="Sig_transdc_resp-reg_C-effctor"/>
</dbReference>
<dbReference type="CDD" id="cd06170">
    <property type="entry name" value="LuxR_C_like"/>
    <property type="match status" value="1"/>
</dbReference>
<evidence type="ECO:0000313" key="12">
    <source>
        <dbReference type="Proteomes" id="UP000295565"/>
    </source>
</evidence>
<dbReference type="NCBIfam" id="NF003420">
    <property type="entry name" value="PRK04841.1"/>
    <property type="match status" value="1"/>
</dbReference>
<comment type="activity regulation">
    <text evidence="8">Activated by ATP and maltotriose, which are both required for DNA binding.</text>
</comment>
<feature type="domain" description="HTH luxR-type" evidence="10">
    <location>
        <begin position="833"/>
        <end position="898"/>
    </location>
</feature>
<evidence type="ECO:0000256" key="6">
    <source>
        <dbReference type="ARBA" id="ARBA00023163"/>
    </source>
</evidence>
<keyword evidence="5 8" id="KW-0010">Activator</keyword>
<evidence type="ECO:0000256" key="8">
    <source>
        <dbReference type="HAMAP-Rule" id="MF_01247"/>
    </source>
</evidence>
<dbReference type="PANTHER" id="PTHR44688:SF16">
    <property type="entry name" value="DNA-BINDING TRANSCRIPTIONAL ACTIVATOR DEVR_DOSR"/>
    <property type="match status" value="1"/>
</dbReference>
<comment type="similarity">
    <text evidence="8">Belongs to the MalT family.</text>
</comment>
<dbReference type="InterPro" id="IPR036388">
    <property type="entry name" value="WH-like_DNA-bd_sf"/>
</dbReference>
<comment type="subunit">
    <text evidence="8">Monomer in solution. Oligomerizes to an active state in the presence of the positive effectors ATP and maltotriose.</text>
</comment>
<accession>A0A4R1K1N8</accession>
<keyword evidence="9" id="KW-0175">Coiled coil</keyword>
<dbReference type="AlphaFoldDB" id="A0A4R1K1N8"/>
<keyword evidence="6 8" id="KW-0804">Transcription</keyword>
<proteinExistence type="inferred from homology"/>
<dbReference type="GO" id="GO:0045913">
    <property type="term" value="P:positive regulation of carbohydrate metabolic process"/>
    <property type="evidence" value="ECO:0007669"/>
    <property type="project" value="UniProtKB-UniRule"/>
</dbReference>
<dbReference type="Gene3D" id="1.10.10.10">
    <property type="entry name" value="Winged helix-like DNA-binding domain superfamily/Winged helix DNA-binding domain"/>
    <property type="match status" value="1"/>
</dbReference>
<dbReference type="Gene3D" id="1.25.40.10">
    <property type="entry name" value="Tetratricopeptide repeat domain"/>
    <property type="match status" value="1"/>
</dbReference>
<dbReference type="InterPro" id="IPR011990">
    <property type="entry name" value="TPR-like_helical_dom_sf"/>
</dbReference>
<evidence type="ECO:0000256" key="2">
    <source>
        <dbReference type="ARBA" id="ARBA00022840"/>
    </source>
</evidence>
<evidence type="ECO:0000256" key="1">
    <source>
        <dbReference type="ARBA" id="ARBA00022741"/>
    </source>
</evidence>
<keyword evidence="2 8" id="KW-0067">ATP-binding</keyword>
<dbReference type="InterPro" id="IPR023768">
    <property type="entry name" value="Tscrpt_reg_HTH_MalT"/>
</dbReference>
<gene>
    <name evidence="8" type="primary">malT</name>
    <name evidence="11" type="ORF">EV690_1618</name>
</gene>
<evidence type="ECO:0000256" key="5">
    <source>
        <dbReference type="ARBA" id="ARBA00023159"/>
    </source>
</evidence>
<evidence type="ECO:0000259" key="10">
    <source>
        <dbReference type="PROSITE" id="PS50043"/>
    </source>
</evidence>
<evidence type="ECO:0000256" key="9">
    <source>
        <dbReference type="SAM" id="Coils"/>
    </source>
</evidence>
<dbReference type="InterPro" id="IPR027417">
    <property type="entry name" value="P-loop_NTPase"/>
</dbReference>
<dbReference type="PROSITE" id="PS50043">
    <property type="entry name" value="HTH_LUXR_2"/>
    <property type="match status" value="1"/>
</dbReference>
<evidence type="ECO:0000313" key="11">
    <source>
        <dbReference type="EMBL" id="TCK57916.1"/>
    </source>
</evidence>
<dbReference type="SUPFAM" id="SSF52540">
    <property type="entry name" value="P-loop containing nucleoside triphosphate hydrolases"/>
    <property type="match status" value="1"/>
</dbReference>
<comment type="function">
    <text evidence="8">Positively regulates the transcription of the maltose regulon whose gene products are responsible for uptake and catabolism of malto-oligosaccharides. Specifically binds to the promoter region of its target genes, recognizing a short DNA motif called the MalT box.</text>
</comment>
<dbReference type="GO" id="GO:0045893">
    <property type="term" value="P:positive regulation of DNA-templated transcription"/>
    <property type="evidence" value="ECO:0007669"/>
    <property type="project" value="UniProtKB-UniRule"/>
</dbReference>
<feature type="binding site" evidence="8">
    <location>
        <begin position="39"/>
        <end position="46"/>
    </location>
    <ligand>
        <name>ATP</name>
        <dbReference type="ChEBI" id="CHEBI:30616"/>
    </ligand>
</feature>
<dbReference type="PROSITE" id="PS00622">
    <property type="entry name" value="HTH_LUXR_1"/>
    <property type="match status" value="1"/>
</dbReference>
<keyword evidence="1 8" id="KW-0547">Nucleotide-binding</keyword>
<sequence>MLLPGKLSRPRQLKNVVTRARVLKMLAGAEHYRLVLLTSPAGYGKTTMMTQWAEQVECVGWLSLDEQDNSIEQFAAYLVESVQLATDHFCQRSSVMANKRQYASLTALISQLLVELSQWPEHLYLVLDDYHQILNSDIHKAMRFFIQNLSENITLVLLSRTIPTLGIAKLRITEQLLEIGSQQLAFDHEETHQFFSCRLPVAITKERSDQLCDDVAGWVTALQLLVISSGGQKQERLQLNSQGLIGINAAHLQDYLLDEVINRTDPKTRDFLLRCGLLRSMSPELIEAVTGEPHSQQRLEEIEQQGLFVQRLDDSGQWFCFHPLFASFLRRRCQLERADQLAKLHRDAANGWLSLGYPNEAIAHVLESGDTQLLMSILNEYGWALFNRSELMLLDQCFKHFQTAELVNYPHLLLLRAWLAQSQHRIDEAATLLTQAQSALETNHVEINSELHAEFCVLRAQVAINNGDLAKAEEYARYSQEHLSASNYYARIVALSVIGEVWHCRAQLEQGLKAMIQCEAMAMQHQVFHYALWSLLQQSEILIAQGALQAAYEVQDRAFNLVESEHLQQLPMHEFLLRLRSQLLWAWGRVDEAEQAARKGLEVLAHCSAHQQLQCLAMLAKCDLVRGNLDNARQHLTRCENLLSHHYEHIDWVINANKPRVIYWQMTKDKQAALQWLDLTVKPEGAENHFLQSQWRNIARAQIIVGQYEQAEQTLQLLNENAKQFNLISDLNRNYLILNSLYWHTQQPYKAQQALIEALRLATRTGFISHFVIEGEILAQQLRQLLQLEVLNELEMHRARSILRQIAQHDKHKVAHFDEQFVQQLLTMPDVPELIKVSPLTSREWQVLGLIYSGFSNEQIADELDVAATTIKTHIRNLYQKLGISHRREAIHQAEIFLAMMGYSN</sequence>
<dbReference type="PRINTS" id="PR00038">
    <property type="entry name" value="HTHLUXR"/>
</dbReference>
<evidence type="ECO:0000256" key="7">
    <source>
        <dbReference type="ARBA" id="ARBA00023277"/>
    </source>
</evidence>
<dbReference type="EMBL" id="SMGD01000012">
    <property type="protein sequence ID" value="TCK57916.1"/>
    <property type="molecule type" value="Genomic_DNA"/>
</dbReference>
<dbReference type="GO" id="GO:0003677">
    <property type="term" value="F:DNA binding"/>
    <property type="evidence" value="ECO:0007669"/>
    <property type="project" value="UniProtKB-KW"/>
</dbReference>
<dbReference type="GO" id="GO:0005524">
    <property type="term" value="F:ATP binding"/>
    <property type="evidence" value="ECO:0007669"/>
    <property type="project" value="UniProtKB-UniRule"/>
</dbReference>
<keyword evidence="4 8" id="KW-0238">DNA-binding</keyword>
<dbReference type="InterPro" id="IPR059106">
    <property type="entry name" value="WHD_MalT"/>
</dbReference>
<dbReference type="InterPro" id="IPR041617">
    <property type="entry name" value="TPR_MalT"/>
</dbReference>
<evidence type="ECO:0000256" key="4">
    <source>
        <dbReference type="ARBA" id="ARBA00023125"/>
    </source>
</evidence>
<organism evidence="11 12">
    <name type="scientific">Celerinatantimonas diazotrophica</name>
    <dbReference type="NCBI Taxonomy" id="412034"/>
    <lineage>
        <taxon>Bacteria</taxon>
        <taxon>Pseudomonadati</taxon>
        <taxon>Pseudomonadota</taxon>
        <taxon>Gammaproteobacteria</taxon>
        <taxon>Celerinatantimonadaceae</taxon>
        <taxon>Celerinatantimonas</taxon>
    </lineage>
</organism>
<dbReference type="GO" id="GO:0003700">
    <property type="term" value="F:DNA-binding transcription factor activity"/>
    <property type="evidence" value="ECO:0007669"/>
    <property type="project" value="UniProtKB-UniRule"/>
</dbReference>
<name>A0A4R1K1N8_9GAMM</name>
<keyword evidence="12" id="KW-1185">Reference proteome</keyword>
<dbReference type="Proteomes" id="UP000295565">
    <property type="component" value="Unassembled WGS sequence"/>
</dbReference>
<keyword evidence="3 8" id="KW-0805">Transcription regulation</keyword>
<dbReference type="SUPFAM" id="SSF48452">
    <property type="entry name" value="TPR-like"/>
    <property type="match status" value="2"/>
</dbReference>
<dbReference type="Gene3D" id="3.40.50.300">
    <property type="entry name" value="P-loop containing nucleotide triphosphate hydrolases"/>
    <property type="match status" value="1"/>
</dbReference>
<reference evidence="11 12" key="1">
    <citation type="submission" date="2019-03" db="EMBL/GenBank/DDBJ databases">
        <title>Genomic Encyclopedia of Type Strains, Phase IV (KMG-IV): sequencing the most valuable type-strain genomes for metagenomic binning, comparative biology and taxonomic classification.</title>
        <authorList>
            <person name="Goeker M."/>
        </authorList>
    </citation>
    <scope>NUCLEOTIDE SEQUENCE [LARGE SCALE GENOMIC DNA]</scope>
    <source>
        <strain evidence="11 12">DSM 18577</strain>
    </source>
</reference>
<feature type="coiled-coil region" evidence="9">
    <location>
        <begin position="701"/>
        <end position="728"/>
    </location>
</feature>
<dbReference type="SUPFAM" id="SSF46894">
    <property type="entry name" value="C-terminal effector domain of the bipartite response regulators"/>
    <property type="match status" value="1"/>
</dbReference>
<dbReference type="PANTHER" id="PTHR44688">
    <property type="entry name" value="DNA-BINDING TRANSCRIPTIONAL ACTIVATOR DEVR_DOSR"/>
    <property type="match status" value="1"/>
</dbReference>
<evidence type="ECO:0000256" key="3">
    <source>
        <dbReference type="ARBA" id="ARBA00023015"/>
    </source>
</evidence>
<dbReference type="Pfam" id="PF25873">
    <property type="entry name" value="WHD_MalT"/>
    <property type="match status" value="1"/>
</dbReference>
<keyword evidence="7 8" id="KW-0119">Carbohydrate metabolism</keyword>
<dbReference type="Pfam" id="PF00196">
    <property type="entry name" value="GerE"/>
    <property type="match status" value="1"/>
</dbReference>
<dbReference type="Pfam" id="PF17874">
    <property type="entry name" value="TPR_MalT"/>
    <property type="match status" value="1"/>
</dbReference>
<comment type="caution">
    <text evidence="11">The sequence shown here is derived from an EMBL/GenBank/DDBJ whole genome shotgun (WGS) entry which is preliminary data.</text>
</comment>
<dbReference type="OrthoDB" id="1123107at2"/>
<dbReference type="HAMAP" id="MF_01247">
    <property type="entry name" value="HTH_type_MalT"/>
    <property type="match status" value="1"/>
</dbReference>
<dbReference type="SMART" id="SM00421">
    <property type="entry name" value="HTH_LUXR"/>
    <property type="match status" value="1"/>
</dbReference>